<keyword evidence="12" id="KW-1185">Reference proteome</keyword>
<dbReference type="InterPro" id="IPR003395">
    <property type="entry name" value="RecF/RecN/SMC_N"/>
</dbReference>
<dbReference type="PIRSF" id="PIRSF003128">
    <property type="entry name" value="RecN"/>
    <property type="match status" value="1"/>
</dbReference>
<dbReference type="RefSeq" id="WP_260978786.1">
    <property type="nucleotide sequence ID" value="NZ_JAODBU010000008.1"/>
</dbReference>
<evidence type="ECO:0000256" key="7">
    <source>
        <dbReference type="ARBA" id="ARBA00023204"/>
    </source>
</evidence>
<keyword evidence="6" id="KW-0067">ATP-binding</keyword>
<evidence type="ECO:0000256" key="2">
    <source>
        <dbReference type="ARBA" id="ARBA00009441"/>
    </source>
</evidence>
<proteinExistence type="inferred from homology"/>
<dbReference type="InterPro" id="IPR025662">
    <property type="entry name" value="Sigma_54_int_dom_ATP-bd_1"/>
</dbReference>
<organism evidence="11 12">
    <name type="scientific">Eubacterium album</name>
    <dbReference type="NCBI Taxonomy" id="2978477"/>
    <lineage>
        <taxon>Bacteria</taxon>
        <taxon>Bacillati</taxon>
        <taxon>Bacillota</taxon>
        <taxon>Clostridia</taxon>
        <taxon>Eubacteriales</taxon>
        <taxon>Eubacteriaceae</taxon>
        <taxon>Eubacterium</taxon>
    </lineage>
</organism>
<dbReference type="EMBL" id="JAODBU010000008">
    <property type="protein sequence ID" value="MCT7399245.1"/>
    <property type="molecule type" value="Genomic_DNA"/>
</dbReference>
<dbReference type="SUPFAM" id="SSF52540">
    <property type="entry name" value="P-loop containing nucleoside triphosphate hydrolases"/>
    <property type="match status" value="1"/>
</dbReference>
<comment type="function">
    <text evidence="1 9">May be involved in recombinational repair of damaged DNA.</text>
</comment>
<evidence type="ECO:0000256" key="8">
    <source>
        <dbReference type="ARBA" id="ARBA00033408"/>
    </source>
</evidence>
<evidence type="ECO:0000256" key="4">
    <source>
        <dbReference type="ARBA" id="ARBA00022741"/>
    </source>
</evidence>
<name>A0ABT2M1C1_9FIRM</name>
<evidence type="ECO:0000313" key="12">
    <source>
        <dbReference type="Proteomes" id="UP001431199"/>
    </source>
</evidence>
<keyword evidence="7 9" id="KW-0234">DNA repair</keyword>
<dbReference type="PANTHER" id="PTHR11059">
    <property type="entry name" value="DNA REPAIR PROTEIN RECN"/>
    <property type="match status" value="1"/>
</dbReference>
<dbReference type="InterPro" id="IPR004604">
    <property type="entry name" value="DNA_recomb/repair_RecN"/>
</dbReference>
<comment type="similarity">
    <text evidence="2 9">Belongs to the RecN family.</text>
</comment>
<evidence type="ECO:0000256" key="9">
    <source>
        <dbReference type="PIRNR" id="PIRNR003128"/>
    </source>
</evidence>
<evidence type="ECO:0000313" key="11">
    <source>
        <dbReference type="EMBL" id="MCT7399245.1"/>
    </source>
</evidence>
<keyword evidence="5 9" id="KW-0227">DNA damage</keyword>
<dbReference type="CDD" id="cd03241">
    <property type="entry name" value="ABC_RecN"/>
    <property type="match status" value="2"/>
</dbReference>
<evidence type="ECO:0000256" key="6">
    <source>
        <dbReference type="ARBA" id="ARBA00022840"/>
    </source>
</evidence>
<sequence length="562" mass="63483">MLLNLHVKNLALIKEVDVDFTNGLVVLTGETGAGKSLILGSVNIALGKKVEKDIIRKGAEYALVELTFCIDSRLKEKLEQYDVYPEDENIIVVSRKITHGRSVSKINGETVSLTTLKSVMDLLIDIHGQQDHQSLLYKNTHLQILDKYAGEEVKELKNTIYDKYSQYIEIKKELDKFDMDETKRLRECEFAEFEINEIEAANLSLGEDDEVENEFKKLSGSEKIMSSLSDAYQIMGYEGNQGVCECISRVGYDLSEISDIDSKLSDLQKQIYDIDDMCKGLAREISDYIDEVNYEPQRVAEVEERLNLINHLKLKYGQSIEKILAYKGEKQAYLDSLNNYNLMREETKTKLDKEMSELVVLCDKLSSLRKKYAIKLEETVVKALEDLNFLSVKFKINVSKKENVSANGQDEVEFLISTNPGEEVKSLAKVASGGELSRIMLAIKSILAGEDEIDTMIFDEIDTGISGKTAQMVADKLMCISKEHQVICISHLAQIAAMADSHYLIEKNTDDESTETNIYRLSREDSIKELVRISSGGEITETAIKHATEMKEMAERAKLGQF</sequence>
<dbReference type="PROSITE" id="PS00675">
    <property type="entry name" value="SIGMA54_INTERACT_1"/>
    <property type="match status" value="1"/>
</dbReference>
<reference evidence="11" key="1">
    <citation type="submission" date="2022-09" db="EMBL/GenBank/DDBJ databases">
        <title>Eubacterium sp. LFL-14 isolated from human feces.</title>
        <authorList>
            <person name="Liu F."/>
        </authorList>
    </citation>
    <scope>NUCLEOTIDE SEQUENCE</scope>
    <source>
        <strain evidence="11">LFL-14</strain>
    </source>
</reference>
<evidence type="ECO:0000256" key="3">
    <source>
        <dbReference type="ARBA" id="ARBA00021315"/>
    </source>
</evidence>
<dbReference type="InterPro" id="IPR027417">
    <property type="entry name" value="P-loop_NTPase"/>
</dbReference>
<evidence type="ECO:0000259" key="10">
    <source>
        <dbReference type="Pfam" id="PF02463"/>
    </source>
</evidence>
<evidence type="ECO:0000256" key="1">
    <source>
        <dbReference type="ARBA" id="ARBA00003618"/>
    </source>
</evidence>
<protein>
    <recommendedName>
        <fullName evidence="3 9">DNA repair protein RecN</fullName>
    </recommendedName>
    <alternativeName>
        <fullName evidence="8 9">Recombination protein N</fullName>
    </alternativeName>
</protein>
<dbReference type="Gene3D" id="3.40.50.300">
    <property type="entry name" value="P-loop containing nucleotide triphosphate hydrolases"/>
    <property type="match status" value="2"/>
</dbReference>
<accession>A0ABT2M1C1</accession>
<dbReference type="NCBIfam" id="TIGR00634">
    <property type="entry name" value="recN"/>
    <property type="match status" value="1"/>
</dbReference>
<evidence type="ECO:0000256" key="5">
    <source>
        <dbReference type="ARBA" id="ARBA00022763"/>
    </source>
</evidence>
<gene>
    <name evidence="11" type="primary">recN</name>
    <name evidence="11" type="ORF">N5B56_09160</name>
</gene>
<comment type="caution">
    <text evidence="11">The sequence shown here is derived from an EMBL/GenBank/DDBJ whole genome shotgun (WGS) entry which is preliminary data.</text>
</comment>
<feature type="domain" description="RecF/RecN/SMC N-terminal" evidence="10">
    <location>
        <begin position="5"/>
        <end position="511"/>
    </location>
</feature>
<dbReference type="Pfam" id="PF02463">
    <property type="entry name" value="SMC_N"/>
    <property type="match status" value="1"/>
</dbReference>
<dbReference type="Proteomes" id="UP001431199">
    <property type="component" value="Unassembled WGS sequence"/>
</dbReference>
<keyword evidence="4" id="KW-0547">Nucleotide-binding</keyword>
<dbReference type="PANTHER" id="PTHR11059:SF0">
    <property type="entry name" value="DNA REPAIR PROTEIN RECN"/>
    <property type="match status" value="1"/>
</dbReference>